<name>A0A562ZNU5_9BURK</name>
<dbReference type="Pfam" id="PF00581">
    <property type="entry name" value="Rhodanese"/>
    <property type="match status" value="2"/>
</dbReference>
<protein>
    <submittedName>
        <fullName evidence="3">MBL fold metallo-hydrolase</fullName>
    </submittedName>
</protein>
<accession>A0A562ZNU5</accession>
<feature type="domain" description="Rhodanese" evidence="2">
    <location>
        <begin position="378"/>
        <end position="465"/>
    </location>
</feature>
<organism evidence="3 4">
    <name type="scientific">Caenimonas sedimenti</name>
    <dbReference type="NCBI Taxonomy" id="2596921"/>
    <lineage>
        <taxon>Bacteria</taxon>
        <taxon>Pseudomonadati</taxon>
        <taxon>Pseudomonadota</taxon>
        <taxon>Betaproteobacteria</taxon>
        <taxon>Burkholderiales</taxon>
        <taxon>Comamonadaceae</taxon>
        <taxon>Caenimonas</taxon>
    </lineage>
</organism>
<dbReference type="GO" id="GO:0070813">
    <property type="term" value="P:hydrogen sulfide metabolic process"/>
    <property type="evidence" value="ECO:0007669"/>
    <property type="project" value="TreeGrafter"/>
</dbReference>
<dbReference type="InterPro" id="IPR051682">
    <property type="entry name" value="Mito_Persulfide_Diox"/>
</dbReference>
<evidence type="ECO:0000259" key="2">
    <source>
        <dbReference type="PROSITE" id="PS50206"/>
    </source>
</evidence>
<evidence type="ECO:0000256" key="1">
    <source>
        <dbReference type="ARBA" id="ARBA00022723"/>
    </source>
</evidence>
<dbReference type="AlphaFoldDB" id="A0A562ZNU5"/>
<dbReference type="RefSeq" id="WP_145894273.1">
    <property type="nucleotide sequence ID" value="NZ_VOBQ01000013.1"/>
</dbReference>
<dbReference type="SMART" id="SM00849">
    <property type="entry name" value="Lactamase_B"/>
    <property type="match status" value="1"/>
</dbReference>
<keyword evidence="4" id="KW-1185">Reference proteome</keyword>
<comment type="caution">
    <text evidence="3">The sequence shown here is derived from an EMBL/GenBank/DDBJ whole genome shotgun (WGS) entry which is preliminary data.</text>
</comment>
<dbReference type="EMBL" id="VOBQ01000013">
    <property type="protein sequence ID" value="TWO70077.1"/>
    <property type="molecule type" value="Genomic_DNA"/>
</dbReference>
<proteinExistence type="predicted"/>
<feature type="domain" description="Rhodanese" evidence="2">
    <location>
        <begin position="272"/>
        <end position="363"/>
    </location>
</feature>
<reference evidence="3 4" key="1">
    <citation type="submission" date="2019-07" db="EMBL/GenBank/DDBJ databases">
        <title>Caenimonas sedimenti sp. nov., isolated from activated sludge.</title>
        <authorList>
            <person name="Xu J."/>
        </authorList>
    </citation>
    <scope>NUCLEOTIDE SEQUENCE [LARGE SCALE GENOMIC DNA]</scope>
    <source>
        <strain evidence="3 4">HX-9-20</strain>
    </source>
</reference>
<dbReference type="GO" id="GO:0046872">
    <property type="term" value="F:metal ion binding"/>
    <property type="evidence" value="ECO:0007669"/>
    <property type="project" value="UniProtKB-KW"/>
</dbReference>
<dbReference type="InterPro" id="IPR036873">
    <property type="entry name" value="Rhodanese-like_dom_sf"/>
</dbReference>
<keyword evidence="3" id="KW-0378">Hydrolase</keyword>
<dbReference type="Gene3D" id="3.60.15.10">
    <property type="entry name" value="Ribonuclease Z/Hydroxyacylglutathione hydrolase-like"/>
    <property type="match status" value="1"/>
</dbReference>
<dbReference type="InterPro" id="IPR001279">
    <property type="entry name" value="Metallo-B-lactamas"/>
</dbReference>
<keyword evidence="1" id="KW-0479">Metal-binding</keyword>
<dbReference type="OrthoDB" id="9802991at2"/>
<dbReference type="InterPro" id="IPR044528">
    <property type="entry name" value="POD-like_MBL-fold"/>
</dbReference>
<dbReference type="GO" id="GO:0006749">
    <property type="term" value="P:glutathione metabolic process"/>
    <property type="evidence" value="ECO:0007669"/>
    <property type="project" value="InterPro"/>
</dbReference>
<gene>
    <name evidence="3" type="ORF">FN976_17220</name>
</gene>
<dbReference type="GO" id="GO:0016787">
    <property type="term" value="F:hydrolase activity"/>
    <property type="evidence" value="ECO:0007669"/>
    <property type="project" value="UniProtKB-KW"/>
</dbReference>
<dbReference type="InterPro" id="IPR036866">
    <property type="entry name" value="RibonucZ/Hydroxyglut_hydro"/>
</dbReference>
<dbReference type="PANTHER" id="PTHR43084">
    <property type="entry name" value="PERSULFIDE DIOXYGENASE ETHE1"/>
    <property type="match status" value="1"/>
</dbReference>
<dbReference type="SUPFAM" id="SSF56281">
    <property type="entry name" value="Metallo-hydrolase/oxidoreductase"/>
    <property type="match status" value="1"/>
</dbReference>
<evidence type="ECO:0000313" key="4">
    <source>
        <dbReference type="Proteomes" id="UP000318199"/>
    </source>
</evidence>
<dbReference type="GO" id="GO:0050313">
    <property type="term" value="F:sulfur dioxygenase activity"/>
    <property type="evidence" value="ECO:0007669"/>
    <property type="project" value="InterPro"/>
</dbReference>
<dbReference type="SMART" id="SM00450">
    <property type="entry name" value="RHOD"/>
    <property type="match status" value="2"/>
</dbReference>
<dbReference type="CDD" id="cd00158">
    <property type="entry name" value="RHOD"/>
    <property type="match status" value="2"/>
</dbReference>
<dbReference type="PANTHER" id="PTHR43084:SF1">
    <property type="entry name" value="PERSULFIDE DIOXYGENASE ETHE1, MITOCHONDRIAL"/>
    <property type="match status" value="1"/>
</dbReference>
<dbReference type="Proteomes" id="UP000318199">
    <property type="component" value="Unassembled WGS sequence"/>
</dbReference>
<dbReference type="CDD" id="cd07724">
    <property type="entry name" value="POD-like_MBL-fold"/>
    <property type="match status" value="1"/>
</dbReference>
<dbReference type="InterPro" id="IPR001763">
    <property type="entry name" value="Rhodanese-like_dom"/>
</dbReference>
<sequence length="467" mass="50323">MALVLEQMLTKELGDASYLIGDDSARIAAVVDPQVDVEQYLELARKHGLAIKYVVQTHIHEDFVSGACALAAAAGSAQVCVSGHDAPTYGFEHRLVHDGDVLELGSVQLTVKHTPGHTPEHISLLVAKTSKKDAPFAVLSGGSLLVETAGRTDLLGPEHTEVLTSAQFNTLYEFFRGLDEGVLVYPTHVHGSPCGAAIGDKLLSTIGYEFLHNELLRQPNEAKFRERALGNLPPKPSYYPRLKDVNTDAPPRPADVAAVPALPPKEFKSLLGEPDVVVVDTRHMLAFGGGHIAGALNFGATGHLSIQAGWMIDPEKRLLLVLESDSQLSLVLKHLARTGFTRFAGYLAGGLSAWENAGYGIVQLPQMHVTELAALSSRPDGPVIVDVRAPEEWARGHVPGARHIFLPELPAKLSDLRKNKPVVVYCDSGYRASIAASILKSNEFEVSNVPGSWQAWTKNALPVEKNA</sequence>
<dbReference type="SUPFAM" id="SSF52821">
    <property type="entry name" value="Rhodanese/Cell cycle control phosphatase"/>
    <property type="match status" value="2"/>
</dbReference>
<dbReference type="PROSITE" id="PS50206">
    <property type="entry name" value="RHODANESE_3"/>
    <property type="match status" value="2"/>
</dbReference>
<dbReference type="Gene3D" id="3.40.250.10">
    <property type="entry name" value="Rhodanese-like domain"/>
    <property type="match status" value="2"/>
</dbReference>
<evidence type="ECO:0000313" key="3">
    <source>
        <dbReference type="EMBL" id="TWO70077.1"/>
    </source>
</evidence>
<dbReference type="Pfam" id="PF00753">
    <property type="entry name" value="Lactamase_B"/>
    <property type="match status" value="1"/>
</dbReference>